<dbReference type="SMART" id="SM00100">
    <property type="entry name" value="cNMP"/>
    <property type="match status" value="1"/>
</dbReference>
<dbReference type="InterPro" id="IPR012318">
    <property type="entry name" value="HTH_CRP"/>
</dbReference>
<dbReference type="GO" id="GO:0003677">
    <property type="term" value="F:DNA binding"/>
    <property type="evidence" value="ECO:0007669"/>
    <property type="project" value="UniProtKB-KW"/>
</dbReference>
<sequence length="274" mass="30630">MARTRIPEKEATMLLADAPTITPSPTSSPFTQATDFVRRFQPGGTQHPVPRCSQCAISPLCNPCELSAEELAQVDSLVQEVRTVQRGASLYRANDPFHNVYILRSGSFKTVVMHREGREQVTGFQIAGEMLGLDGIVGGQHLCGAIALERSTVCVIPFESLEDLCREIKPMQRHLHKIMSREIVRESNMIMLLGTMRAEQRVATFLLNLADRYGTRGYSATEFNMRMTRSEIGSYLGITLETASRMFSRLQQERLVQARGKQIRILDSGALARL</sequence>
<dbReference type="InterPro" id="IPR018490">
    <property type="entry name" value="cNMP-bd_dom_sf"/>
</dbReference>
<dbReference type="PANTHER" id="PTHR24567">
    <property type="entry name" value="CRP FAMILY TRANSCRIPTIONAL REGULATORY PROTEIN"/>
    <property type="match status" value="1"/>
</dbReference>
<dbReference type="NCBIfam" id="NF008365">
    <property type="entry name" value="PRK11161.1"/>
    <property type="match status" value="1"/>
</dbReference>
<dbReference type="Pfam" id="PF00027">
    <property type="entry name" value="cNMP_binding"/>
    <property type="match status" value="1"/>
</dbReference>
<dbReference type="Gene3D" id="1.10.10.10">
    <property type="entry name" value="Winged helix-like DNA-binding domain superfamily/Winged helix DNA-binding domain"/>
    <property type="match status" value="1"/>
</dbReference>
<dbReference type="SUPFAM" id="SSF46785">
    <property type="entry name" value="Winged helix' DNA-binding domain"/>
    <property type="match status" value="1"/>
</dbReference>
<name>A0A4R0X8B6_9BURK</name>
<feature type="domain" description="Cyclic nucleotide-binding" evidence="4">
    <location>
        <begin position="66"/>
        <end position="132"/>
    </location>
</feature>
<dbReference type="Proteomes" id="UP000294200">
    <property type="component" value="Unassembled WGS sequence"/>
</dbReference>
<dbReference type="GO" id="GO:0005829">
    <property type="term" value="C:cytosol"/>
    <property type="evidence" value="ECO:0007669"/>
    <property type="project" value="TreeGrafter"/>
</dbReference>
<dbReference type="PRINTS" id="PR00034">
    <property type="entry name" value="HTHCRP"/>
</dbReference>
<evidence type="ECO:0000259" key="5">
    <source>
        <dbReference type="PROSITE" id="PS51063"/>
    </source>
</evidence>
<evidence type="ECO:0000313" key="6">
    <source>
        <dbReference type="EMBL" id="TCG05152.1"/>
    </source>
</evidence>
<dbReference type="GO" id="GO:0003700">
    <property type="term" value="F:DNA-binding transcription factor activity"/>
    <property type="evidence" value="ECO:0007669"/>
    <property type="project" value="InterPro"/>
</dbReference>
<keyword evidence="7" id="KW-1185">Reference proteome</keyword>
<dbReference type="InterPro" id="IPR000595">
    <property type="entry name" value="cNMP-bd_dom"/>
</dbReference>
<dbReference type="Pfam" id="PF13545">
    <property type="entry name" value="HTH_Crp_2"/>
    <property type="match status" value="1"/>
</dbReference>
<dbReference type="SMART" id="SM00419">
    <property type="entry name" value="HTH_CRP"/>
    <property type="match status" value="1"/>
</dbReference>
<evidence type="ECO:0000313" key="7">
    <source>
        <dbReference type="Proteomes" id="UP000294200"/>
    </source>
</evidence>
<feature type="domain" description="HTH crp-type" evidence="5">
    <location>
        <begin position="196"/>
        <end position="269"/>
    </location>
</feature>
<protein>
    <submittedName>
        <fullName evidence="6">Crp/Fnr family transcriptional regulator</fullName>
    </submittedName>
</protein>
<dbReference type="FunFam" id="1.10.10.10:FF:000028">
    <property type="entry name" value="Fumarate/nitrate reduction transcriptional regulator Fnr"/>
    <property type="match status" value="1"/>
</dbReference>
<dbReference type="InterPro" id="IPR018335">
    <property type="entry name" value="Tscrpt_reg_HTH_Crp-type_CS"/>
</dbReference>
<evidence type="ECO:0000256" key="3">
    <source>
        <dbReference type="ARBA" id="ARBA00023163"/>
    </source>
</evidence>
<dbReference type="PROSITE" id="PS51063">
    <property type="entry name" value="HTH_CRP_2"/>
    <property type="match status" value="1"/>
</dbReference>
<accession>A0A4R0X8B6</accession>
<comment type="caution">
    <text evidence="6">The sequence shown here is derived from an EMBL/GenBank/DDBJ whole genome shotgun (WGS) entry which is preliminary data.</text>
</comment>
<keyword evidence="3" id="KW-0804">Transcription</keyword>
<dbReference type="PROSITE" id="PS50042">
    <property type="entry name" value="CNMP_BINDING_3"/>
    <property type="match status" value="1"/>
</dbReference>
<evidence type="ECO:0000256" key="2">
    <source>
        <dbReference type="ARBA" id="ARBA00023125"/>
    </source>
</evidence>
<dbReference type="EMBL" id="MWML01000190">
    <property type="protein sequence ID" value="TCG05152.1"/>
    <property type="molecule type" value="Genomic_DNA"/>
</dbReference>
<reference evidence="6 7" key="1">
    <citation type="submission" date="2017-02" db="EMBL/GenBank/DDBJ databases">
        <title>Paraburkholderia sophoroidis sp. nov. and Paraburkholderia steynii sp. nov. rhizobial symbionts of the fynbos legume Hypocalyptus sophoroides.</title>
        <authorList>
            <person name="Steenkamp E.T."/>
            <person name="Beukes C.W."/>
            <person name="Van Zyl E."/>
            <person name="Avontuur J."/>
            <person name="Chan W.Y."/>
            <person name="Hassen A."/>
            <person name="Palmer M."/>
            <person name="Mthombeni L."/>
            <person name="Phalane F."/>
            <person name="Sereme K."/>
            <person name="Venter S.N."/>
        </authorList>
    </citation>
    <scope>NUCLEOTIDE SEQUENCE [LARGE SCALE GENOMIC DNA]</scope>
    <source>
        <strain evidence="6 7">HC1.1ba</strain>
    </source>
</reference>
<dbReference type="InterPro" id="IPR014710">
    <property type="entry name" value="RmlC-like_jellyroll"/>
</dbReference>
<dbReference type="CDD" id="cd00038">
    <property type="entry name" value="CAP_ED"/>
    <property type="match status" value="1"/>
</dbReference>
<keyword evidence="1" id="KW-0805">Transcription regulation</keyword>
<dbReference type="PANTHER" id="PTHR24567:SF75">
    <property type="entry name" value="FUMARATE AND NITRATE REDUCTION REGULATORY PROTEIN"/>
    <property type="match status" value="1"/>
</dbReference>
<dbReference type="CDD" id="cd00092">
    <property type="entry name" value="HTH_CRP"/>
    <property type="match status" value="1"/>
</dbReference>
<evidence type="ECO:0000256" key="1">
    <source>
        <dbReference type="ARBA" id="ARBA00023015"/>
    </source>
</evidence>
<organism evidence="6 7">
    <name type="scientific">Paraburkholderia steynii</name>
    <dbReference type="NCBI Taxonomy" id="1245441"/>
    <lineage>
        <taxon>Bacteria</taxon>
        <taxon>Pseudomonadati</taxon>
        <taxon>Pseudomonadota</taxon>
        <taxon>Betaproteobacteria</taxon>
        <taxon>Burkholderiales</taxon>
        <taxon>Burkholderiaceae</taxon>
        <taxon>Paraburkholderia</taxon>
    </lineage>
</organism>
<dbReference type="InterPro" id="IPR036390">
    <property type="entry name" value="WH_DNA-bd_sf"/>
</dbReference>
<evidence type="ECO:0000259" key="4">
    <source>
        <dbReference type="PROSITE" id="PS50042"/>
    </source>
</evidence>
<dbReference type="InterPro" id="IPR050397">
    <property type="entry name" value="Env_Response_Regulators"/>
</dbReference>
<dbReference type="InterPro" id="IPR036388">
    <property type="entry name" value="WH-like_DNA-bd_sf"/>
</dbReference>
<gene>
    <name evidence="6" type="ORF">BZM27_35875</name>
</gene>
<dbReference type="Gene3D" id="2.60.120.10">
    <property type="entry name" value="Jelly Rolls"/>
    <property type="match status" value="1"/>
</dbReference>
<proteinExistence type="predicted"/>
<keyword evidence="2" id="KW-0238">DNA-binding</keyword>
<dbReference type="SUPFAM" id="SSF51206">
    <property type="entry name" value="cAMP-binding domain-like"/>
    <property type="match status" value="1"/>
</dbReference>
<dbReference type="PROSITE" id="PS00042">
    <property type="entry name" value="HTH_CRP_1"/>
    <property type="match status" value="1"/>
</dbReference>
<dbReference type="AlphaFoldDB" id="A0A4R0X8B6"/>